<dbReference type="NCBIfam" id="TIGR00179">
    <property type="entry name" value="murB"/>
    <property type="match status" value="1"/>
</dbReference>
<dbReference type="Pfam" id="PF01565">
    <property type="entry name" value="FAD_binding_4"/>
    <property type="match status" value="1"/>
</dbReference>
<keyword evidence="13 16" id="KW-0131">Cell cycle</keyword>
<evidence type="ECO:0000256" key="15">
    <source>
        <dbReference type="ARBA" id="ARBA00048914"/>
    </source>
</evidence>
<proteinExistence type="inferred from homology"/>
<dbReference type="InterPro" id="IPR036635">
    <property type="entry name" value="MurB_C_sf"/>
</dbReference>
<comment type="catalytic activity">
    <reaction evidence="15 16">
        <text>UDP-N-acetyl-alpha-D-muramate + NADP(+) = UDP-N-acetyl-3-O-(1-carboxyvinyl)-alpha-D-glucosamine + NADPH + H(+)</text>
        <dbReference type="Rhea" id="RHEA:12248"/>
        <dbReference type="ChEBI" id="CHEBI:15378"/>
        <dbReference type="ChEBI" id="CHEBI:57783"/>
        <dbReference type="ChEBI" id="CHEBI:58349"/>
        <dbReference type="ChEBI" id="CHEBI:68483"/>
        <dbReference type="ChEBI" id="CHEBI:70757"/>
        <dbReference type="EC" id="1.3.1.98"/>
    </reaction>
</comment>
<dbReference type="InterPro" id="IPR016166">
    <property type="entry name" value="FAD-bd_PCMH"/>
</dbReference>
<comment type="similarity">
    <text evidence="16">Belongs to the MurB family.</text>
</comment>
<evidence type="ECO:0000256" key="8">
    <source>
        <dbReference type="ARBA" id="ARBA00022827"/>
    </source>
</evidence>
<organism evidence="18 19">
    <name type="scientific">Megasphaera hutchinsoni</name>
    <dbReference type="NCBI Taxonomy" id="1588748"/>
    <lineage>
        <taxon>Bacteria</taxon>
        <taxon>Bacillati</taxon>
        <taxon>Bacillota</taxon>
        <taxon>Negativicutes</taxon>
        <taxon>Veillonellales</taxon>
        <taxon>Veillonellaceae</taxon>
        <taxon>Megasphaera</taxon>
    </lineage>
</organism>
<keyword evidence="8 16" id="KW-0274">FAD</keyword>
<dbReference type="Proteomes" id="UP000070160">
    <property type="component" value="Unassembled WGS sequence"/>
</dbReference>
<dbReference type="PANTHER" id="PTHR21071">
    <property type="entry name" value="UDP-N-ACETYLENOLPYRUVOYLGLUCOSAMINE REDUCTASE"/>
    <property type="match status" value="1"/>
</dbReference>
<dbReference type="InterPro" id="IPR036318">
    <property type="entry name" value="FAD-bd_PCMH-like_sf"/>
</dbReference>
<dbReference type="SUPFAM" id="SSF56176">
    <property type="entry name" value="FAD-binding/transporter-associated domain-like"/>
    <property type="match status" value="1"/>
</dbReference>
<evidence type="ECO:0000256" key="11">
    <source>
        <dbReference type="ARBA" id="ARBA00022984"/>
    </source>
</evidence>
<evidence type="ECO:0000256" key="2">
    <source>
        <dbReference type="ARBA" id="ARBA00003921"/>
    </source>
</evidence>
<evidence type="ECO:0000256" key="4">
    <source>
        <dbReference type="ARBA" id="ARBA00004752"/>
    </source>
</evidence>
<dbReference type="EC" id="1.3.1.98" evidence="16"/>
<dbReference type="UniPathway" id="UPA00219"/>
<feature type="active site" description="Proton donor" evidence="16">
    <location>
        <position position="231"/>
    </location>
</feature>
<keyword evidence="12 16" id="KW-0560">Oxidoreductase</keyword>
<comment type="caution">
    <text evidence="18">The sequence shown here is derived from an EMBL/GenBank/DDBJ whole genome shotgun (WGS) entry which is preliminary data.</text>
</comment>
<protein>
    <recommendedName>
        <fullName evidence="16">UDP-N-acetylenolpyruvoylglucosamine reductase</fullName>
        <ecNumber evidence="16">1.3.1.98</ecNumber>
    </recommendedName>
    <alternativeName>
        <fullName evidence="16">UDP-N-acetylmuramate dehydrogenase</fullName>
    </alternativeName>
</protein>
<dbReference type="GO" id="GO:0051301">
    <property type="term" value="P:cell division"/>
    <property type="evidence" value="ECO:0007669"/>
    <property type="project" value="UniProtKB-KW"/>
</dbReference>
<keyword evidence="5 16" id="KW-0963">Cytoplasm</keyword>
<dbReference type="Gene3D" id="3.90.78.10">
    <property type="entry name" value="UDP-N-acetylenolpyruvoylglucosamine reductase, C-terminal domain"/>
    <property type="match status" value="1"/>
</dbReference>
<dbReference type="InterPro" id="IPR006094">
    <property type="entry name" value="Oxid_FAD_bind_N"/>
</dbReference>
<evidence type="ECO:0000256" key="6">
    <source>
        <dbReference type="ARBA" id="ARBA00022618"/>
    </source>
</evidence>
<dbReference type="STRING" id="1588748.HMPREF3182_00231"/>
<feature type="active site" evidence="16">
    <location>
        <position position="181"/>
    </location>
</feature>
<dbReference type="GO" id="GO:0005829">
    <property type="term" value="C:cytosol"/>
    <property type="evidence" value="ECO:0007669"/>
    <property type="project" value="TreeGrafter"/>
</dbReference>
<keyword evidence="19" id="KW-1185">Reference proteome</keyword>
<keyword evidence="6 16" id="KW-0132">Cell division</keyword>
<evidence type="ECO:0000256" key="13">
    <source>
        <dbReference type="ARBA" id="ARBA00023306"/>
    </source>
</evidence>
<dbReference type="NCBIfam" id="NF010480">
    <property type="entry name" value="PRK13905.1"/>
    <property type="match status" value="1"/>
</dbReference>
<evidence type="ECO:0000256" key="7">
    <source>
        <dbReference type="ARBA" id="ARBA00022630"/>
    </source>
</evidence>
<evidence type="ECO:0000256" key="12">
    <source>
        <dbReference type="ARBA" id="ARBA00023002"/>
    </source>
</evidence>
<sequence length="308" mass="33451">MINKEVLTSYLARMQRYIAKERLLENEPMRQHTTFAVGGPADILVLPTSIEEIVLAVRYARELNLPLTILGGGSNVLVLDGGIRGIVIQLQNMKATLQCQEKLVVASAGFMLADVCQFAQKNGLGGASFSCGIPGTIGGAVFMNAGAYEGEMSQIVSHVRTVNEKGEVCSYDATACAFSYRHSRFQETNEIIVEVELALKKEDPLVIQQRMDELMKRRRSKQPLEMASAGSTFKRPQGHFAGTLIDHAGLKGLTYGGAQVSTKHAGFVVNTGKATAQDVLTVIRMVQERVASVHGVQLETEVRILGEA</sequence>
<dbReference type="InterPro" id="IPR003170">
    <property type="entry name" value="MurB"/>
</dbReference>
<accession>A0A134CKM7</accession>
<feature type="active site" evidence="16">
    <location>
        <position position="301"/>
    </location>
</feature>
<dbReference type="AlphaFoldDB" id="A0A134CKM7"/>
<keyword evidence="14 16" id="KW-0961">Cell wall biogenesis/degradation</keyword>
<keyword evidence="7 16" id="KW-0285">Flavoprotein</keyword>
<name>A0A134CKM7_9FIRM</name>
<dbReference type="Gene3D" id="3.30.465.10">
    <property type="match status" value="1"/>
</dbReference>
<evidence type="ECO:0000256" key="10">
    <source>
        <dbReference type="ARBA" id="ARBA00022960"/>
    </source>
</evidence>
<evidence type="ECO:0000256" key="14">
    <source>
        <dbReference type="ARBA" id="ARBA00023316"/>
    </source>
</evidence>
<keyword evidence="11 16" id="KW-0573">Peptidoglycan synthesis</keyword>
<dbReference type="GO" id="GO:0071949">
    <property type="term" value="F:FAD binding"/>
    <property type="evidence" value="ECO:0007669"/>
    <property type="project" value="InterPro"/>
</dbReference>
<dbReference type="GO" id="GO:0071555">
    <property type="term" value="P:cell wall organization"/>
    <property type="evidence" value="ECO:0007669"/>
    <property type="project" value="UniProtKB-KW"/>
</dbReference>
<dbReference type="GO" id="GO:0009252">
    <property type="term" value="P:peptidoglycan biosynthetic process"/>
    <property type="evidence" value="ECO:0007669"/>
    <property type="project" value="UniProtKB-UniRule"/>
</dbReference>
<dbReference type="InterPro" id="IPR016169">
    <property type="entry name" value="FAD-bd_PCMH_sub2"/>
</dbReference>
<dbReference type="GO" id="GO:0008762">
    <property type="term" value="F:UDP-N-acetylmuramate dehydrogenase activity"/>
    <property type="evidence" value="ECO:0007669"/>
    <property type="project" value="UniProtKB-UniRule"/>
</dbReference>
<dbReference type="PANTHER" id="PTHR21071:SF4">
    <property type="entry name" value="UDP-N-ACETYLENOLPYRUVOYLGLUCOSAMINE REDUCTASE"/>
    <property type="match status" value="1"/>
</dbReference>
<dbReference type="PROSITE" id="PS51387">
    <property type="entry name" value="FAD_PCMH"/>
    <property type="match status" value="1"/>
</dbReference>
<evidence type="ECO:0000256" key="5">
    <source>
        <dbReference type="ARBA" id="ARBA00022490"/>
    </source>
</evidence>
<evidence type="ECO:0000256" key="3">
    <source>
        <dbReference type="ARBA" id="ARBA00004496"/>
    </source>
</evidence>
<dbReference type="GO" id="GO:0008360">
    <property type="term" value="P:regulation of cell shape"/>
    <property type="evidence" value="ECO:0007669"/>
    <property type="project" value="UniProtKB-KW"/>
</dbReference>
<comment type="pathway">
    <text evidence="4 16">Cell wall biogenesis; peptidoglycan biosynthesis.</text>
</comment>
<feature type="domain" description="FAD-binding PCMH-type" evidence="17">
    <location>
        <begin position="37"/>
        <end position="202"/>
    </location>
</feature>
<dbReference type="InterPro" id="IPR016167">
    <property type="entry name" value="FAD-bd_PCMH_sub1"/>
</dbReference>
<dbReference type="Pfam" id="PF02873">
    <property type="entry name" value="MurB_C"/>
    <property type="match status" value="1"/>
</dbReference>
<evidence type="ECO:0000313" key="19">
    <source>
        <dbReference type="Proteomes" id="UP000070160"/>
    </source>
</evidence>
<evidence type="ECO:0000256" key="9">
    <source>
        <dbReference type="ARBA" id="ARBA00022857"/>
    </source>
</evidence>
<dbReference type="PATRIC" id="fig|1588748.3.peg.222"/>
<evidence type="ECO:0000256" key="16">
    <source>
        <dbReference type="HAMAP-Rule" id="MF_00037"/>
    </source>
</evidence>
<comment type="cofactor">
    <cofactor evidence="1 16">
        <name>FAD</name>
        <dbReference type="ChEBI" id="CHEBI:57692"/>
    </cofactor>
</comment>
<dbReference type="Gene3D" id="3.30.43.10">
    <property type="entry name" value="Uridine Diphospho-n-acetylenolpyruvylglucosamine Reductase, domain 2"/>
    <property type="match status" value="1"/>
</dbReference>
<dbReference type="InterPro" id="IPR011601">
    <property type="entry name" value="MurB_C"/>
</dbReference>
<dbReference type="HAMAP" id="MF_00037">
    <property type="entry name" value="MurB"/>
    <property type="match status" value="1"/>
</dbReference>
<evidence type="ECO:0000256" key="1">
    <source>
        <dbReference type="ARBA" id="ARBA00001974"/>
    </source>
</evidence>
<reference evidence="19" key="1">
    <citation type="submission" date="2016-01" db="EMBL/GenBank/DDBJ databases">
        <authorList>
            <person name="Mitreva M."/>
            <person name="Pepin K.H."/>
            <person name="Mihindukulasuriya K.A."/>
            <person name="Fulton R."/>
            <person name="Fronick C."/>
            <person name="O'Laughlin M."/>
            <person name="Miner T."/>
            <person name="Herter B."/>
            <person name="Rosa B.A."/>
            <person name="Cordes M."/>
            <person name="Tomlinson C."/>
            <person name="Wollam A."/>
            <person name="Palsikar V.B."/>
            <person name="Mardis E.R."/>
            <person name="Wilson R.K."/>
        </authorList>
    </citation>
    <scope>NUCLEOTIDE SEQUENCE [LARGE SCALE GENOMIC DNA]</scope>
    <source>
        <strain evidence="19">KA00182</strain>
    </source>
</reference>
<gene>
    <name evidence="16" type="primary">murB</name>
    <name evidence="18" type="ORF">HMPREF3182_00231</name>
</gene>
<dbReference type="SUPFAM" id="SSF56194">
    <property type="entry name" value="Uridine diphospho-N-Acetylenolpyruvylglucosamine reductase, MurB, C-terminal domain"/>
    <property type="match status" value="1"/>
</dbReference>
<keyword evidence="10 16" id="KW-0133">Cell shape</keyword>
<comment type="function">
    <text evidence="2 16">Cell wall formation.</text>
</comment>
<dbReference type="EMBL" id="LSDT01000005">
    <property type="protein sequence ID" value="KXB92763.1"/>
    <property type="molecule type" value="Genomic_DNA"/>
</dbReference>
<comment type="subcellular location">
    <subcellularLocation>
        <location evidence="3 16">Cytoplasm</location>
    </subcellularLocation>
</comment>
<evidence type="ECO:0000313" key="18">
    <source>
        <dbReference type="EMBL" id="KXB92763.1"/>
    </source>
</evidence>
<keyword evidence="9 16" id="KW-0521">NADP</keyword>
<evidence type="ECO:0000259" key="17">
    <source>
        <dbReference type="PROSITE" id="PS51387"/>
    </source>
</evidence>